<dbReference type="Proteomes" id="UP001500655">
    <property type="component" value="Unassembled WGS sequence"/>
</dbReference>
<dbReference type="SUPFAM" id="SSF56801">
    <property type="entry name" value="Acetyl-CoA synthetase-like"/>
    <property type="match status" value="1"/>
</dbReference>
<dbReference type="Pfam" id="PF13193">
    <property type="entry name" value="AMP-binding_C"/>
    <property type="match status" value="1"/>
</dbReference>
<feature type="region of interest" description="Disordered" evidence="6">
    <location>
        <begin position="357"/>
        <end position="505"/>
    </location>
</feature>
<protein>
    <recommendedName>
        <fullName evidence="7">Carrier domain-containing protein</fullName>
    </recommendedName>
</protein>
<dbReference type="Pfam" id="PF00550">
    <property type="entry name" value="PP-binding"/>
    <property type="match status" value="1"/>
</dbReference>
<dbReference type="CDD" id="cd12117">
    <property type="entry name" value="A_NRPS_Srf_like"/>
    <property type="match status" value="1"/>
</dbReference>
<dbReference type="Gene3D" id="1.10.1200.10">
    <property type="entry name" value="ACP-like"/>
    <property type="match status" value="1"/>
</dbReference>
<dbReference type="InterPro" id="IPR001242">
    <property type="entry name" value="Condensation_dom"/>
</dbReference>
<dbReference type="PANTHER" id="PTHR45527:SF1">
    <property type="entry name" value="FATTY ACID SYNTHASE"/>
    <property type="match status" value="1"/>
</dbReference>
<dbReference type="SUPFAM" id="SSF47336">
    <property type="entry name" value="ACP-like"/>
    <property type="match status" value="1"/>
</dbReference>
<feature type="region of interest" description="Disordered" evidence="6">
    <location>
        <begin position="1575"/>
        <end position="1609"/>
    </location>
</feature>
<dbReference type="NCBIfam" id="TIGR01733">
    <property type="entry name" value="AA-adenyl-dom"/>
    <property type="match status" value="1"/>
</dbReference>
<dbReference type="SMART" id="SM00823">
    <property type="entry name" value="PKS_PP"/>
    <property type="match status" value="1"/>
</dbReference>
<dbReference type="PROSITE" id="PS00455">
    <property type="entry name" value="AMP_BINDING"/>
    <property type="match status" value="1"/>
</dbReference>
<dbReference type="InterPro" id="IPR036736">
    <property type="entry name" value="ACP-like_sf"/>
</dbReference>
<keyword evidence="5" id="KW-0045">Antibiotic biosynthesis</keyword>
<dbReference type="InterPro" id="IPR023213">
    <property type="entry name" value="CAT-like_dom_sf"/>
</dbReference>
<evidence type="ECO:0000256" key="6">
    <source>
        <dbReference type="SAM" id="MobiDB-lite"/>
    </source>
</evidence>
<gene>
    <name evidence="8" type="ORF">GCM10009681_47400</name>
</gene>
<evidence type="ECO:0000256" key="4">
    <source>
        <dbReference type="ARBA" id="ARBA00022737"/>
    </source>
</evidence>
<proteinExistence type="predicted"/>
<evidence type="ECO:0000313" key="9">
    <source>
        <dbReference type="Proteomes" id="UP001500655"/>
    </source>
</evidence>
<organism evidence="8 9">
    <name type="scientific">Luedemannella helvata</name>
    <dbReference type="NCBI Taxonomy" id="349315"/>
    <lineage>
        <taxon>Bacteria</taxon>
        <taxon>Bacillati</taxon>
        <taxon>Actinomycetota</taxon>
        <taxon>Actinomycetes</taxon>
        <taxon>Micromonosporales</taxon>
        <taxon>Micromonosporaceae</taxon>
        <taxon>Luedemannella</taxon>
    </lineage>
</organism>
<dbReference type="CDD" id="cd19543">
    <property type="entry name" value="DCL_NRPS"/>
    <property type="match status" value="1"/>
</dbReference>
<evidence type="ECO:0000256" key="3">
    <source>
        <dbReference type="ARBA" id="ARBA00022553"/>
    </source>
</evidence>
<dbReference type="InterPro" id="IPR000873">
    <property type="entry name" value="AMP-dep_synth/lig_dom"/>
</dbReference>
<dbReference type="Gene3D" id="3.30.559.10">
    <property type="entry name" value="Chloramphenicol acetyltransferase-like domain"/>
    <property type="match status" value="3"/>
</dbReference>
<dbReference type="Pfam" id="PF00501">
    <property type="entry name" value="AMP-binding"/>
    <property type="match status" value="1"/>
</dbReference>
<accession>A0ABN2KZN6</accession>
<dbReference type="InterPro" id="IPR020845">
    <property type="entry name" value="AMP-binding_CS"/>
</dbReference>
<sequence length="1712" mass="181585">MTQAQVEDVWPLAPLQEGLLFHAEYDEDAPRDVYVGQRVLNLEGPLHPEVLRASWQALLDRHASLRAGFQHRGSGDAVQVIARRAVMPWQFEDYSDLPEEQALARADEVIDANRERFDLAVPPLMRILLIKFGPEKFRLVVTMHHILMDGWSLPILFRELWAVYGDGGDPSRLPPVTPYRDYLAWLVRQDKDVAREAWRQMLSGLDDATLVGPIDRGGPPVMLQHAITHAGDELAEKLRGVAKTNGLTLNSVVQSCWGYLVGKLSGRSDVVFGATVSGRPADLPGVERMLGLFINTVPVRVQLDPASPFISVAAKLQAQQAGLLEHQHLGITEIQRAAGSGATFDTILVYQNYPRGPAEQKRTGGAPAVAGGTAEAPPLADNPNGARRLAVPAGAEGTPQQLGGPQGGGGPRKLLGPPPGQGGEPRLLPPPDGAGGEPRLLAPPPDGQGGEPRLLPPPQGQGGEPRLLPPPDGQGGEPRLLRPGGDGAAQGDLTQPPKYGGIRVTGAGGEEAAHYPLTLVVTPFDEMELRLDYRPDVFDQPFAEALLERLRRLLTQVADNPRVLVSRLEVLDEDERRQVLVDWNDTAWPVPGGSAAELFEAQVERVPDAVAVVSGDVTLSYAELNERANRLARVLRDRGAGPESLVGVLMKRSADLIVTLLGVMKAGAAYVPLDGDHPVERLRAVAAEAGLSVLVTDAESAGHELFAGAAAFDVVNVSALALAGGPPVGYRTVRVTPRNLAYVMYTSGSTGVPKGVAVTHGNVVAFAMDRSWTDDIAERVLLQANHAFDASTYEVWVPLVRGGRVVVVPPGQVDAVERGKLIADHQITNVHATAGLFRVLAEQSPHIFAGVREVSTGGDVVSAAAIRALLDAHPDLVVRTTYGPTENTSFTTQLPFTVNDTVPATVPIGVPLDNTQVYVLDEFMRPVPPGVVGELYVAGAGLARGYVGRAGLTAERFVACPFPGRDNAGGRMYRTGDLGRWNNAGQLEFIGRADEQVKIRGFRIELGEIEAVLTAHELVKQAAVIAREDQPGVKRLVAYVVPAPGAHVDQAASVSTVLREHVAARLPDYMVPAAVVLLDAIPVTVNGKLDRAVLPAPDFGAVSTGRGPATPVEEILCELFAEVLGLDRVGAEGSFFALGGDSIMSMQVVSRARRAGVVITPRQVFELQTPAELARVAKSLAELEPAEGEADVPTGIVPLTPVMHDLARTAGSVTRAGSQSMLITVPAGITLAKLAGALQFVLDQHDVLRARYDAAGNQLVVPVARSAEAVPAVDLVRRVDAAGLDEQAQAELVPAQAHEAFRRLDPDNGVLVQAVWLDAGPDTDGRLLLVIHHLVVDGVSWRVLMPDLAIAYKELEAGQEPTVDPTATSFRRWATALANQAVSQERVSELPAWRAMLAGSDNLVGDRALDPARDTVAAGLHRAPHEVPPALTTALLTQVPTAFHAGVDDVLLAGLVAAVAEWLRGQGRGVDGGFLVEVEGHGREPLTADMDLTRTVGWFTGSYPVRLDPGPVDFAEVRAGGPDAGRLLKRVKEQLRAVPGDGLGYGMLRFLNPATAETLAALPVPQIGFNYMGRFGGGGGGERRPDGGRPDGGRPEGGRPEGGSPDAVAWQPAGERALAGQVDDDMPSRHALEAGGIVRDTAEGPQLSLNLAAPAGLLSEQAVEQLLAAWVDVLSGLATHTTTPGGGGHTPSDFPLIALDQDDIEQFESKLG</sequence>
<feature type="compositionally biased region" description="Basic and acidic residues" evidence="6">
    <location>
        <begin position="1581"/>
        <end position="1599"/>
    </location>
</feature>
<dbReference type="InterPro" id="IPR010071">
    <property type="entry name" value="AA_adenyl_dom"/>
</dbReference>
<evidence type="ECO:0000256" key="2">
    <source>
        <dbReference type="ARBA" id="ARBA00022450"/>
    </source>
</evidence>
<reference evidence="8 9" key="1">
    <citation type="journal article" date="2019" name="Int. J. Syst. Evol. Microbiol.">
        <title>The Global Catalogue of Microorganisms (GCM) 10K type strain sequencing project: providing services to taxonomists for standard genome sequencing and annotation.</title>
        <authorList>
            <consortium name="The Broad Institute Genomics Platform"/>
            <consortium name="The Broad Institute Genome Sequencing Center for Infectious Disease"/>
            <person name="Wu L."/>
            <person name="Ma J."/>
        </authorList>
    </citation>
    <scope>NUCLEOTIDE SEQUENCE [LARGE SCALE GENOMIC DNA]</scope>
    <source>
        <strain evidence="8 9">JCM 13249</strain>
    </source>
</reference>
<comment type="cofactor">
    <cofactor evidence="1">
        <name>pantetheine 4'-phosphate</name>
        <dbReference type="ChEBI" id="CHEBI:47942"/>
    </cofactor>
</comment>
<dbReference type="Gene3D" id="3.40.50.980">
    <property type="match status" value="2"/>
</dbReference>
<dbReference type="EMBL" id="BAAALS010000028">
    <property type="protein sequence ID" value="GAA1770510.1"/>
    <property type="molecule type" value="Genomic_DNA"/>
</dbReference>
<dbReference type="RefSeq" id="WP_344086158.1">
    <property type="nucleotide sequence ID" value="NZ_BAAALS010000028.1"/>
</dbReference>
<dbReference type="Pfam" id="PF00668">
    <property type="entry name" value="Condensation"/>
    <property type="match status" value="3"/>
</dbReference>
<dbReference type="Gene3D" id="3.30.559.30">
    <property type="entry name" value="Nonribosomal peptide synthetase, condensation domain"/>
    <property type="match status" value="3"/>
</dbReference>
<dbReference type="PROSITE" id="PS00012">
    <property type="entry name" value="PHOSPHOPANTETHEINE"/>
    <property type="match status" value="1"/>
</dbReference>
<keyword evidence="4" id="KW-0677">Repeat</keyword>
<dbReference type="InterPro" id="IPR045851">
    <property type="entry name" value="AMP-bd_C_sf"/>
</dbReference>
<evidence type="ECO:0000259" key="7">
    <source>
        <dbReference type="PROSITE" id="PS50075"/>
    </source>
</evidence>
<comment type="caution">
    <text evidence="8">The sequence shown here is derived from an EMBL/GenBank/DDBJ whole genome shotgun (WGS) entry which is preliminary data.</text>
</comment>
<dbReference type="Gene3D" id="2.30.38.10">
    <property type="entry name" value="Luciferase, Domain 3"/>
    <property type="match status" value="1"/>
</dbReference>
<dbReference type="InterPro" id="IPR020806">
    <property type="entry name" value="PKS_PP-bd"/>
</dbReference>
<dbReference type="NCBIfam" id="TIGR01720">
    <property type="entry name" value="NRPS-para261"/>
    <property type="match status" value="1"/>
</dbReference>
<keyword evidence="2" id="KW-0596">Phosphopantetheine</keyword>
<feature type="compositionally biased region" description="Low complexity" evidence="6">
    <location>
        <begin position="364"/>
        <end position="378"/>
    </location>
</feature>
<dbReference type="InterPro" id="IPR025110">
    <property type="entry name" value="AMP-bd_C"/>
</dbReference>
<dbReference type="InterPro" id="IPR006162">
    <property type="entry name" value="Ppantetheine_attach_site"/>
</dbReference>
<evidence type="ECO:0000256" key="5">
    <source>
        <dbReference type="ARBA" id="ARBA00023194"/>
    </source>
</evidence>
<dbReference type="PANTHER" id="PTHR45527">
    <property type="entry name" value="NONRIBOSOMAL PEPTIDE SYNTHETASE"/>
    <property type="match status" value="1"/>
</dbReference>
<dbReference type="SUPFAM" id="SSF52777">
    <property type="entry name" value="CoA-dependent acyltransferases"/>
    <property type="match status" value="5"/>
</dbReference>
<dbReference type="Gene3D" id="3.30.300.30">
    <property type="match status" value="1"/>
</dbReference>
<keyword evidence="9" id="KW-1185">Reference proteome</keyword>
<dbReference type="PROSITE" id="PS50075">
    <property type="entry name" value="CARRIER"/>
    <property type="match status" value="1"/>
</dbReference>
<evidence type="ECO:0000313" key="8">
    <source>
        <dbReference type="EMBL" id="GAA1770510.1"/>
    </source>
</evidence>
<dbReference type="InterPro" id="IPR010060">
    <property type="entry name" value="NRPS_synth"/>
</dbReference>
<dbReference type="InterPro" id="IPR009081">
    <property type="entry name" value="PP-bd_ACP"/>
</dbReference>
<name>A0ABN2KZN6_9ACTN</name>
<evidence type="ECO:0000256" key="1">
    <source>
        <dbReference type="ARBA" id="ARBA00001957"/>
    </source>
</evidence>
<keyword evidence="3" id="KW-0597">Phosphoprotein</keyword>
<feature type="domain" description="Carrier" evidence="7">
    <location>
        <begin position="1107"/>
        <end position="1181"/>
    </location>
</feature>